<feature type="transmembrane region" description="Helical" evidence="1">
    <location>
        <begin position="130"/>
        <end position="151"/>
    </location>
</feature>
<evidence type="ECO:0000256" key="1">
    <source>
        <dbReference type="SAM" id="Phobius"/>
    </source>
</evidence>
<feature type="transmembrane region" description="Helical" evidence="1">
    <location>
        <begin position="195"/>
        <end position="218"/>
    </location>
</feature>
<evidence type="ECO:0000313" key="2">
    <source>
        <dbReference type="EMBL" id="CAB02860.1"/>
    </source>
</evidence>
<dbReference type="KEGG" id="cel:CELE_C50B6.12"/>
<dbReference type="OrthoDB" id="5854655at2759"/>
<dbReference type="UCSC" id="C50B6.12">
    <property type="organism name" value="c. elegans"/>
</dbReference>
<dbReference type="PhylomeDB" id="O17691"/>
<dbReference type="GeneID" id="183639"/>
<dbReference type="PANTHER" id="PTHR46000:SF6">
    <property type="entry name" value="SEVEN TM RECEPTOR"/>
    <property type="match status" value="1"/>
</dbReference>
<dbReference type="eggNOG" id="ENOG502TJJN">
    <property type="taxonomic scope" value="Eukaryota"/>
</dbReference>
<dbReference type="HOGENOM" id="CLU_036335_4_2_1"/>
<dbReference type="AlphaFoldDB" id="O17691"/>
<dbReference type="RefSeq" id="NP_506304.1">
    <property type="nucleotide sequence ID" value="NM_073903.2"/>
</dbReference>
<keyword evidence="1" id="KW-0812">Transmembrane</keyword>
<organism evidence="2 3">
    <name type="scientific">Caenorhabditis elegans</name>
    <dbReference type="NCBI Taxonomy" id="6239"/>
    <lineage>
        <taxon>Eukaryota</taxon>
        <taxon>Metazoa</taxon>
        <taxon>Ecdysozoa</taxon>
        <taxon>Nematoda</taxon>
        <taxon>Chromadorea</taxon>
        <taxon>Rhabditida</taxon>
        <taxon>Rhabditina</taxon>
        <taxon>Rhabditomorpha</taxon>
        <taxon>Rhabditoidea</taxon>
        <taxon>Rhabditidae</taxon>
        <taxon>Peloderinae</taxon>
        <taxon>Caenorhabditis</taxon>
    </lineage>
</organism>
<dbReference type="OMA" id="QFIFRYA"/>
<keyword evidence="3" id="KW-1185">Reference proteome</keyword>
<keyword evidence="1" id="KW-0472">Membrane</keyword>
<dbReference type="Pfam" id="PF10326">
    <property type="entry name" value="7TM_GPCR_Str"/>
    <property type="match status" value="1"/>
</dbReference>
<feature type="transmembrane region" description="Helical" evidence="1">
    <location>
        <begin position="6"/>
        <end position="30"/>
    </location>
</feature>
<dbReference type="PANTHER" id="PTHR46000">
    <property type="entry name" value="SEVEN TM RECEPTOR-RELATED"/>
    <property type="match status" value="1"/>
</dbReference>
<dbReference type="EMBL" id="BX284605">
    <property type="protein sequence ID" value="CAB02860.1"/>
    <property type="molecule type" value="Genomic_DNA"/>
</dbReference>
<dbReference type="InParanoid" id="O17691"/>
<feature type="transmembrane region" description="Helical" evidence="1">
    <location>
        <begin position="83"/>
        <end position="110"/>
    </location>
</feature>
<feature type="transmembrane region" description="Helical" evidence="1">
    <location>
        <begin position="42"/>
        <end position="63"/>
    </location>
</feature>
<accession>O17691</accession>
<dbReference type="SUPFAM" id="SSF81321">
    <property type="entry name" value="Family A G protein-coupled receptor-like"/>
    <property type="match status" value="1"/>
</dbReference>
<protein>
    <submittedName>
        <fullName evidence="2">Seven TM Receptor</fullName>
    </submittedName>
</protein>
<gene>
    <name evidence="2 4" type="primary">str-37</name>
    <name evidence="4" type="ORF">C50B6.12</name>
    <name evidence="2" type="ORF">CELE_C50B6.12</name>
</gene>
<dbReference type="PaxDb" id="6239-C50B6.12"/>
<dbReference type="AGR" id="WB:WBGene00006102"/>
<dbReference type="SMR" id="O17691"/>
<dbReference type="CTD" id="183639"/>
<evidence type="ECO:0000313" key="4">
    <source>
        <dbReference type="WormBase" id="C50B6.12"/>
    </source>
</evidence>
<dbReference type="FunCoup" id="O17691">
    <property type="interactions" value="226"/>
</dbReference>
<proteinExistence type="predicted"/>
<feature type="transmembrane region" description="Helical" evidence="1">
    <location>
        <begin position="246"/>
        <end position="268"/>
    </location>
</feature>
<dbReference type="PIR" id="T20094">
    <property type="entry name" value="T20094"/>
</dbReference>
<dbReference type="InterPro" id="IPR019428">
    <property type="entry name" value="7TM_GPCR_serpentine_rcpt_Str"/>
</dbReference>
<name>O17691_CAEEL</name>
<dbReference type="WormBase" id="C50B6.12">
    <property type="protein sequence ID" value="CE15728"/>
    <property type="gene ID" value="WBGene00006102"/>
    <property type="gene designation" value="str-37"/>
</dbReference>
<evidence type="ECO:0000313" key="3">
    <source>
        <dbReference type="Proteomes" id="UP000001940"/>
    </source>
</evidence>
<keyword evidence="1" id="KW-1133">Transmembrane helix</keyword>
<feature type="transmembrane region" description="Helical" evidence="1">
    <location>
        <begin position="280"/>
        <end position="300"/>
    </location>
</feature>
<keyword evidence="2" id="KW-0675">Receptor</keyword>
<reference evidence="2 3" key="1">
    <citation type="journal article" date="1998" name="Science">
        <title>Genome sequence of the nematode C. elegans: a platform for investigating biology.</title>
        <authorList>
            <consortium name="The C. elegans sequencing consortium"/>
            <person name="Sulson J.E."/>
            <person name="Waterston R."/>
        </authorList>
    </citation>
    <scope>NUCLEOTIDE SEQUENCE [LARGE SCALE GENOMIC DNA]</scope>
    <source>
        <strain evidence="2 3">Bristol N2</strain>
    </source>
</reference>
<dbReference type="Proteomes" id="UP000001940">
    <property type="component" value="Chromosome V"/>
</dbReference>
<sequence>MIDAGQLIVFTGLFTAFFVNSFLIYLTLFYITCIRGIYKYMIVWFAFGCIIFDLTEFISRPHIHNFNGSLTYFSHTILSEDFLYFWTIFIDIYGGMYCSLITIIAVQFIFRYATLLNDTRILQTFKGKILWLWVLLVIGVGALFCVTPLIMLQPDDYADEYVKDEFHRVYSRNITEIARLILVAYDENNNFRWKNLSYCFIGAIILNSLYSIIIYCALKMRHNLLKQLEHVSPEYRKLENQFFKTIIIQIALPTIFLTFPMMILLSTPILNLEVSFNSSIYHWGISFYPSLDSIAVMLIVSEYKVCIRKIFKCSNTVDTTNQTSLTNFA</sequence>